<dbReference type="InterPro" id="IPR012337">
    <property type="entry name" value="RNaseH-like_sf"/>
</dbReference>
<dbReference type="InterPro" id="IPR001357">
    <property type="entry name" value="BRCT_dom"/>
</dbReference>
<sequence length="328" mass="35347">MGDSWTAIDFETANRDRGSVCAVGLVRVVDGRIVDRHTTLVRPPAPVAYFDRFNIEFHGITPEQVADAPEWPQVHATILEFADGGPFVAHNAAFDMGVIRAACAHTGLEGSPLDYACSLDTARRTWPELRDHRLPTVCRRIGHDLRRHHAADADAEAAAHIMLAAFREHGVATLPELCQRLRRPLRRAGASPVPQAAPAPLWSPGTRFDRWRREAAEPLPEPNPHADPGGPLYGKVVCVSGDLAALSKPEAWRRVAAAGGVPARNVTRRTDVLVVGDNGGVKTAKHRRAESYNASGSRIEIITEAELLARLAVGGGSGGVGAQRSEGR</sequence>
<evidence type="ECO:0000259" key="2">
    <source>
        <dbReference type="PROSITE" id="PS50172"/>
    </source>
</evidence>
<evidence type="ECO:0000313" key="4">
    <source>
        <dbReference type="Proteomes" id="UP000074382"/>
    </source>
</evidence>
<keyword evidence="1" id="KW-0540">Nuclease</keyword>
<protein>
    <submittedName>
        <fullName evidence="3">DNA polymerase III</fullName>
    </submittedName>
</protein>
<dbReference type="SMART" id="SM00479">
    <property type="entry name" value="EXOIII"/>
    <property type="match status" value="1"/>
</dbReference>
<dbReference type="CDD" id="cd17748">
    <property type="entry name" value="BRCT_DNA_ligase_like"/>
    <property type="match status" value="1"/>
</dbReference>
<dbReference type="InterPro" id="IPR036397">
    <property type="entry name" value="RNaseH_sf"/>
</dbReference>
<feature type="domain" description="BRCT" evidence="2">
    <location>
        <begin position="227"/>
        <end position="308"/>
    </location>
</feature>
<organism evidence="3 4">
    <name type="scientific">Thermobifida cellulosilytica TB100</name>
    <dbReference type="NCBI Taxonomy" id="665004"/>
    <lineage>
        <taxon>Bacteria</taxon>
        <taxon>Bacillati</taxon>
        <taxon>Actinomycetota</taxon>
        <taxon>Actinomycetes</taxon>
        <taxon>Streptosporangiales</taxon>
        <taxon>Nocardiopsidaceae</taxon>
        <taxon>Thermobifida</taxon>
    </lineage>
</organism>
<dbReference type="InterPro" id="IPR036420">
    <property type="entry name" value="BRCT_dom_sf"/>
</dbReference>
<dbReference type="AlphaFoldDB" id="A0A147KDD6"/>
<name>A0A147KDD6_THECS</name>
<dbReference type="InterPro" id="IPR013520">
    <property type="entry name" value="Ribonucl_H"/>
</dbReference>
<evidence type="ECO:0000256" key="1">
    <source>
        <dbReference type="ARBA" id="ARBA00022839"/>
    </source>
</evidence>
<keyword evidence="1" id="KW-0269">Exonuclease</keyword>
<reference evidence="4" key="1">
    <citation type="journal article" date="2017" name="Acta Aliment.">
        <title>Plant polysaccharide degrading enzyme system of Thermpbifida cellulosilytica TB100 revealed by de novo genome project data.</title>
        <authorList>
            <person name="Toth A."/>
            <person name="Baka E."/>
            <person name="Luzics S."/>
            <person name="Bata-Vidacs I."/>
            <person name="Nagy I."/>
            <person name="Balint B."/>
            <person name="Herceg R."/>
            <person name="Olasz F."/>
            <person name="Wilk T."/>
            <person name="Nagy T."/>
            <person name="Kriszt B."/>
            <person name="Nagy I."/>
            <person name="Kukolya J."/>
        </authorList>
    </citation>
    <scope>NUCLEOTIDE SEQUENCE [LARGE SCALE GENOMIC DNA]</scope>
    <source>
        <strain evidence="4">TB100</strain>
    </source>
</reference>
<accession>A0A147KDD6</accession>
<dbReference type="Proteomes" id="UP000074382">
    <property type="component" value="Unassembled WGS sequence"/>
</dbReference>
<dbReference type="EMBL" id="LGEM01000133">
    <property type="protein sequence ID" value="KUP95311.1"/>
    <property type="molecule type" value="Genomic_DNA"/>
</dbReference>
<dbReference type="SUPFAM" id="SSF52113">
    <property type="entry name" value="BRCT domain"/>
    <property type="match status" value="1"/>
</dbReference>
<dbReference type="FunFam" id="3.30.420.10:FF:000045">
    <property type="entry name" value="3'-5' exonuclease DinG"/>
    <property type="match status" value="1"/>
</dbReference>
<dbReference type="STRING" id="665004.AC529_18230"/>
<dbReference type="CDD" id="cd06130">
    <property type="entry name" value="DNA_pol_III_epsilon_like"/>
    <property type="match status" value="1"/>
</dbReference>
<dbReference type="OrthoDB" id="9803913at2"/>
<proteinExistence type="predicted"/>
<gene>
    <name evidence="3" type="ORF">AC529_18230</name>
</gene>
<keyword evidence="4" id="KW-1185">Reference proteome</keyword>
<comment type="caution">
    <text evidence="3">The sequence shown here is derived from an EMBL/GenBank/DDBJ whole genome shotgun (WGS) entry which is preliminary data.</text>
</comment>
<dbReference type="SUPFAM" id="SSF53098">
    <property type="entry name" value="Ribonuclease H-like"/>
    <property type="match status" value="1"/>
</dbReference>
<dbReference type="PANTHER" id="PTHR30231:SF42">
    <property type="entry name" value="EXONUCLEASE"/>
    <property type="match status" value="1"/>
</dbReference>
<dbReference type="GO" id="GO:0005829">
    <property type="term" value="C:cytosol"/>
    <property type="evidence" value="ECO:0007669"/>
    <property type="project" value="TreeGrafter"/>
</dbReference>
<keyword evidence="1" id="KW-0378">Hydrolase</keyword>
<dbReference type="PROSITE" id="PS50172">
    <property type="entry name" value="BRCT"/>
    <property type="match status" value="1"/>
</dbReference>
<dbReference type="GO" id="GO:0008408">
    <property type="term" value="F:3'-5' exonuclease activity"/>
    <property type="evidence" value="ECO:0007669"/>
    <property type="project" value="TreeGrafter"/>
</dbReference>
<dbReference type="Gene3D" id="3.40.50.10190">
    <property type="entry name" value="BRCT domain"/>
    <property type="match status" value="1"/>
</dbReference>
<dbReference type="SMART" id="SM00292">
    <property type="entry name" value="BRCT"/>
    <property type="match status" value="1"/>
</dbReference>
<dbReference type="Pfam" id="PF00929">
    <property type="entry name" value="RNase_T"/>
    <property type="match status" value="1"/>
</dbReference>
<dbReference type="PATRIC" id="fig|665004.4.peg.98"/>
<dbReference type="RefSeq" id="WP_068752954.1">
    <property type="nucleotide sequence ID" value="NZ_KQ950180.1"/>
</dbReference>
<dbReference type="PANTHER" id="PTHR30231">
    <property type="entry name" value="DNA POLYMERASE III SUBUNIT EPSILON"/>
    <property type="match status" value="1"/>
</dbReference>
<dbReference type="GO" id="GO:0003676">
    <property type="term" value="F:nucleic acid binding"/>
    <property type="evidence" value="ECO:0007669"/>
    <property type="project" value="InterPro"/>
</dbReference>
<evidence type="ECO:0000313" key="3">
    <source>
        <dbReference type="EMBL" id="KUP95311.1"/>
    </source>
</evidence>
<dbReference type="Gene3D" id="3.30.420.10">
    <property type="entry name" value="Ribonuclease H-like superfamily/Ribonuclease H"/>
    <property type="match status" value="1"/>
</dbReference>